<feature type="domain" description="DUF1285" evidence="2">
    <location>
        <begin position="94"/>
        <end position="183"/>
    </location>
</feature>
<sequence length="186" mass="20398">MPYEIPPDLAGLGLAEIAEAVAARRLPPVDEWQPDATADSGMEIRADGRWFHEGSEIRRPGMVRAFSSLLRRDEDGFWLVLPYQKQSIAVADAPFVAVDVKQDEEDGAPVLTFRLNTDEFVTADAEHPITARGDADTPALYVRVRGGLDARLDRSTYAQLAEIAIARDPDTLAVESRGAAFPLVPR</sequence>
<dbReference type="Pfam" id="PF21028">
    <property type="entry name" value="DUF1285_C"/>
    <property type="match status" value="1"/>
</dbReference>
<reference evidence="3 4" key="1">
    <citation type="submission" date="2017-01" db="EMBL/GenBank/DDBJ databases">
        <title>Complete genome sequence of esterase-producing bacterium Croceicoccus marinus E4A9.</title>
        <authorList>
            <person name="Wu Y.-H."/>
            <person name="Cheng H."/>
            <person name="Xu L."/>
            <person name="Huo Y.-Y."/>
            <person name="Wang C.-S."/>
            <person name="Xu X.-W."/>
        </authorList>
    </citation>
    <scope>NUCLEOTIDE SEQUENCE [LARGE SCALE GENOMIC DNA]</scope>
    <source>
        <strain evidence="3 4">E4A9</strain>
    </source>
</reference>
<accession>A0A1Z1FCB6</accession>
<dbReference type="Proteomes" id="UP000195807">
    <property type="component" value="Chromosome"/>
</dbReference>
<dbReference type="EMBL" id="CP019602">
    <property type="protein sequence ID" value="ARU16405.1"/>
    <property type="molecule type" value="Genomic_DNA"/>
</dbReference>
<dbReference type="KEGG" id="cman:A9D14_09680"/>
<dbReference type="PIRSF" id="PIRSF029557">
    <property type="entry name" value="UCP029557"/>
    <property type="match status" value="1"/>
</dbReference>
<dbReference type="AlphaFoldDB" id="A0A1Z1FCB6"/>
<dbReference type="InterPro" id="IPR048341">
    <property type="entry name" value="DUF1285_N"/>
</dbReference>
<proteinExistence type="predicted"/>
<name>A0A1Z1FCB6_9SPHN</name>
<keyword evidence="4" id="KW-1185">Reference proteome</keyword>
<feature type="domain" description="DUF1285" evidence="1">
    <location>
        <begin position="27"/>
        <end position="93"/>
    </location>
</feature>
<dbReference type="RefSeq" id="WP_066845739.1">
    <property type="nucleotide sequence ID" value="NZ_CP019602.1"/>
</dbReference>
<dbReference type="InterPro" id="IPR010707">
    <property type="entry name" value="DUF1285"/>
</dbReference>
<evidence type="ECO:0008006" key="5">
    <source>
        <dbReference type="Google" id="ProtNLM"/>
    </source>
</evidence>
<evidence type="ECO:0000259" key="2">
    <source>
        <dbReference type="Pfam" id="PF21028"/>
    </source>
</evidence>
<dbReference type="InterPro" id="IPR023361">
    <property type="entry name" value="DUF1285_beta_roll_sf"/>
</dbReference>
<evidence type="ECO:0000259" key="1">
    <source>
        <dbReference type="Pfam" id="PF06938"/>
    </source>
</evidence>
<dbReference type="InterPro" id="IPR048342">
    <property type="entry name" value="DUF1285_C"/>
</dbReference>
<gene>
    <name evidence="3" type="ORF">A9D14_09680</name>
</gene>
<organism evidence="3 4">
    <name type="scientific">Croceicoccus marinus</name>
    <dbReference type="NCBI Taxonomy" id="450378"/>
    <lineage>
        <taxon>Bacteria</taxon>
        <taxon>Pseudomonadati</taxon>
        <taxon>Pseudomonadota</taxon>
        <taxon>Alphaproteobacteria</taxon>
        <taxon>Sphingomonadales</taxon>
        <taxon>Erythrobacteraceae</taxon>
        <taxon>Croceicoccus</taxon>
    </lineage>
</organism>
<evidence type="ECO:0000313" key="3">
    <source>
        <dbReference type="EMBL" id="ARU16405.1"/>
    </source>
</evidence>
<dbReference type="STRING" id="450378.GCA_001661675_01949"/>
<dbReference type="Pfam" id="PF06938">
    <property type="entry name" value="DUF1285_N"/>
    <property type="match status" value="1"/>
</dbReference>
<evidence type="ECO:0000313" key="4">
    <source>
        <dbReference type="Proteomes" id="UP000195807"/>
    </source>
</evidence>
<dbReference type="OrthoDB" id="3078366at2"/>
<dbReference type="Gene3D" id="2.30.270.10">
    <property type="entry name" value="duf1285 protein"/>
    <property type="match status" value="1"/>
</dbReference>
<protein>
    <recommendedName>
        <fullName evidence="5">DUF1285 domain-containing protein</fullName>
    </recommendedName>
</protein>
<dbReference type="Gene3D" id="3.10.540.10">
    <property type="entry name" value="duf1285 like domain"/>
    <property type="match status" value="1"/>
</dbReference>